<dbReference type="OrthoDB" id="952271at2759"/>
<dbReference type="FunFam" id="3.30.830.10:FF:000003">
    <property type="entry name" value="Insulin-degrading enzyme"/>
    <property type="match status" value="1"/>
</dbReference>
<dbReference type="Pfam" id="PF16187">
    <property type="entry name" value="Peptidase_M16_M"/>
    <property type="match status" value="1"/>
</dbReference>
<dbReference type="FunFam" id="3.30.830.10:FF:000004">
    <property type="entry name" value="Putative insulin-degrading enzyme"/>
    <property type="match status" value="1"/>
</dbReference>
<evidence type="ECO:0000313" key="14">
    <source>
        <dbReference type="Proteomes" id="UP000279236"/>
    </source>
</evidence>
<dbReference type="GeneID" id="39587152"/>
<dbReference type="PROSITE" id="PS00143">
    <property type="entry name" value="INSULINASE"/>
    <property type="match status" value="1"/>
</dbReference>
<dbReference type="Gene3D" id="3.30.830.10">
    <property type="entry name" value="Metalloenzyme, LuxS/M16 peptidase-like"/>
    <property type="match status" value="4"/>
</dbReference>
<feature type="domain" description="Peptidase M16 N-terminal" evidence="9">
    <location>
        <begin position="89"/>
        <end position="225"/>
    </location>
</feature>
<evidence type="ECO:0000256" key="7">
    <source>
        <dbReference type="RuleBase" id="RU004447"/>
    </source>
</evidence>
<dbReference type="SUPFAM" id="SSF63411">
    <property type="entry name" value="LuxS/MPP-like metallohydrolase"/>
    <property type="match status" value="4"/>
</dbReference>
<evidence type="ECO:0000256" key="5">
    <source>
        <dbReference type="ARBA" id="ARBA00022833"/>
    </source>
</evidence>
<evidence type="ECO:0000259" key="11">
    <source>
        <dbReference type="Pfam" id="PF16187"/>
    </source>
</evidence>
<dbReference type="InterPro" id="IPR001431">
    <property type="entry name" value="Pept_M16_Zn_BS"/>
</dbReference>
<dbReference type="AlphaFoldDB" id="A0A427XH46"/>
<feature type="domain" description="Coenzyme PQQ synthesis protein F-like C-terminal lobe" evidence="12">
    <location>
        <begin position="838"/>
        <end position="932"/>
    </location>
</feature>
<dbReference type="Proteomes" id="UP000279236">
    <property type="component" value="Unassembled WGS sequence"/>
</dbReference>
<accession>A0A427XH46</accession>
<evidence type="ECO:0000256" key="6">
    <source>
        <dbReference type="ARBA" id="ARBA00023049"/>
    </source>
</evidence>
<dbReference type="RefSeq" id="XP_028473299.1">
    <property type="nucleotide sequence ID" value="XM_028618343.1"/>
</dbReference>
<dbReference type="PANTHER" id="PTHR43690:SF18">
    <property type="entry name" value="INSULIN-DEGRADING ENZYME-RELATED"/>
    <property type="match status" value="1"/>
</dbReference>
<dbReference type="GO" id="GO:0004222">
    <property type="term" value="F:metalloendopeptidase activity"/>
    <property type="evidence" value="ECO:0007669"/>
    <property type="project" value="InterPro"/>
</dbReference>
<keyword evidence="8" id="KW-0732">Signal</keyword>
<evidence type="ECO:0000256" key="1">
    <source>
        <dbReference type="ARBA" id="ARBA00007261"/>
    </source>
</evidence>
<protein>
    <submittedName>
        <fullName evidence="13">Insulinase (Peptidase M16)</fullName>
    </submittedName>
</protein>
<dbReference type="GO" id="GO:0005739">
    <property type="term" value="C:mitochondrion"/>
    <property type="evidence" value="ECO:0007669"/>
    <property type="project" value="TreeGrafter"/>
</dbReference>
<proteinExistence type="inferred from homology"/>
<dbReference type="InterPro" id="IPR050626">
    <property type="entry name" value="Peptidase_M16"/>
</dbReference>
<keyword evidence="5" id="KW-0862">Zinc</keyword>
<dbReference type="Pfam" id="PF05193">
    <property type="entry name" value="Peptidase_M16_C"/>
    <property type="match status" value="1"/>
</dbReference>
<feature type="domain" description="Peptidase M16 middle/third" evidence="11">
    <location>
        <begin position="445"/>
        <end position="732"/>
    </location>
</feature>
<dbReference type="InterPro" id="IPR032632">
    <property type="entry name" value="Peptidase_M16_M"/>
</dbReference>
<evidence type="ECO:0000259" key="10">
    <source>
        <dbReference type="Pfam" id="PF05193"/>
    </source>
</evidence>
<sequence>MPAISRPAICLALTLALLAVLVYRSSELPASLLSATTPLGRAATNMTIDVPVFAPCPPLPKPKGEVTLKLPPTEDRPHRFIVLPNGLEVILVSDPDADKAAASMEVGVGHLSDPDDLPGCAHFCEHLMFMGTKKYPSENEYSSYLSNHNGGSNAWTAMSSTNYFFDVAPDALEGALDRFAGFFIEPLFSDDCTEREIKAVNSEHKKNIQNDIWRFFQLEKSFSTPGHVYGKFGTGNLETLWDQPKAAGRDPRDQLIKWWEHHYCARRMKLAVAGRDDLDTLERMVREKFDRVPVRTEGRPPTGPDGVRVTFDDYAYGPDMRGVVTFVQPVRDARALELSIPVPDLHHFPELKPYHYISHFVGHEGKGSLLSYFKQQGWANSLRAGPSHSANGFGFLKITCELTESGLEHWKDVARTIGKYLELLRNTPPSKVAFDEMRQLSDISFRFAERSKVRSYVTTLSGAMQHPYEREDILTSAYLLGDFDEALMAKSLQLLDPSRGSIGVTCKELPKDVTASFDKKEAIYGTHYHQEKLPEEFLKDMYSGPAIPEIFLPGPNPFVPQRLDVDKFAVDKPAERPELLVDNEISRLWYKRDDRFWLPKTNVYIEVQSPLLEATPRTAVLGRLMCELFYDSVTEDIYDAELAELNFALWYGGNSFNLAVTGFSDKQSVLLEAMLKKLIEFEVDPERFDKIVDRVRLRWKNFELSEPYHVIGFWQSYVTTQVIWTQKERLAEIDHITPADVQAYCRELFQRLYIETLVHGNTSAEGAKAIQQTVQRMLNPRALAPAEKIPPRVLILPESSQNVWEIPVANPSEVNSCVTYYTQTCDSTDVVARARNSMLGQIASEPAFNVLRTKEQLGYVTSAAATPTGMRVLVQSERDPVYVESRIESFLVTLKATIEEMTDEAFERHRQTQIEKREEKPKNLGEESRRYWGRISDKYYAFGQREREIEELRKVTKTEVLDFFMKYVHPESPTRKKFSVHMRSQYKGTKFNPASAQLLIGAFTKNAIAVDVPALQTLMASNPDLSAVKEFAHAAITKASPAADVASELTALVDGLEPLAEVSDAKLRDGNVYVQDINAFKAGLTPNKAPYPVETFALSKL</sequence>
<dbReference type="GO" id="GO:0005829">
    <property type="term" value="C:cytosol"/>
    <property type="evidence" value="ECO:0007669"/>
    <property type="project" value="TreeGrafter"/>
</dbReference>
<keyword evidence="2" id="KW-0645">Protease</keyword>
<keyword evidence="3" id="KW-0479">Metal-binding</keyword>
<evidence type="ECO:0000256" key="8">
    <source>
        <dbReference type="SAM" id="SignalP"/>
    </source>
</evidence>
<feature type="signal peptide" evidence="8">
    <location>
        <begin position="1"/>
        <end position="24"/>
    </location>
</feature>
<dbReference type="EMBL" id="RSCE01000013">
    <property type="protein sequence ID" value="RSH78152.1"/>
    <property type="molecule type" value="Genomic_DNA"/>
</dbReference>
<dbReference type="InterPro" id="IPR011249">
    <property type="entry name" value="Metalloenz_LuxS/M16"/>
</dbReference>
<comment type="caution">
    <text evidence="13">The sequence shown here is derived from an EMBL/GenBank/DDBJ whole genome shotgun (WGS) entry which is preliminary data.</text>
</comment>
<evidence type="ECO:0000256" key="2">
    <source>
        <dbReference type="ARBA" id="ARBA00022670"/>
    </source>
</evidence>
<keyword evidence="14" id="KW-1185">Reference proteome</keyword>
<dbReference type="GO" id="GO:0051603">
    <property type="term" value="P:proteolysis involved in protein catabolic process"/>
    <property type="evidence" value="ECO:0007669"/>
    <property type="project" value="TreeGrafter"/>
</dbReference>
<dbReference type="Pfam" id="PF22456">
    <property type="entry name" value="PqqF-like_C_4"/>
    <property type="match status" value="1"/>
</dbReference>
<dbReference type="PANTHER" id="PTHR43690">
    <property type="entry name" value="NARDILYSIN"/>
    <property type="match status" value="1"/>
</dbReference>
<keyword evidence="4" id="KW-0378">Hydrolase</keyword>
<evidence type="ECO:0000313" key="13">
    <source>
        <dbReference type="EMBL" id="RSH78152.1"/>
    </source>
</evidence>
<dbReference type="InterPro" id="IPR007863">
    <property type="entry name" value="Peptidase_M16_C"/>
</dbReference>
<dbReference type="GO" id="GO:0043171">
    <property type="term" value="P:peptide catabolic process"/>
    <property type="evidence" value="ECO:0007669"/>
    <property type="project" value="TreeGrafter"/>
</dbReference>
<dbReference type="FunFam" id="3.30.830.10:FF:000005">
    <property type="entry name" value="nardilysin isoform X1"/>
    <property type="match status" value="1"/>
</dbReference>
<dbReference type="GO" id="GO:0046872">
    <property type="term" value="F:metal ion binding"/>
    <property type="evidence" value="ECO:0007669"/>
    <property type="project" value="UniProtKB-KW"/>
</dbReference>
<feature type="chain" id="PRO_5019118511" evidence="8">
    <location>
        <begin position="25"/>
        <end position="1101"/>
    </location>
</feature>
<keyword evidence="6" id="KW-0482">Metalloprotease</keyword>
<comment type="similarity">
    <text evidence="1 7">Belongs to the peptidase M16 family.</text>
</comment>
<gene>
    <name evidence="13" type="primary">IDE1</name>
    <name evidence="13" type="ORF">EHS24_002609</name>
</gene>
<dbReference type="Pfam" id="PF00675">
    <property type="entry name" value="Peptidase_M16"/>
    <property type="match status" value="1"/>
</dbReference>
<evidence type="ECO:0000259" key="9">
    <source>
        <dbReference type="Pfam" id="PF00675"/>
    </source>
</evidence>
<feature type="domain" description="Peptidase M16 C-terminal" evidence="10">
    <location>
        <begin position="252"/>
        <end position="439"/>
    </location>
</feature>
<dbReference type="STRING" id="105984.A0A427XH46"/>
<reference evidence="13 14" key="1">
    <citation type="submission" date="2018-11" db="EMBL/GenBank/DDBJ databases">
        <title>Genome sequence of Apiotrichum porosum DSM 27194.</title>
        <authorList>
            <person name="Aliyu H."/>
            <person name="Gorte O."/>
            <person name="Ochsenreither K."/>
        </authorList>
    </citation>
    <scope>NUCLEOTIDE SEQUENCE [LARGE SCALE GENOMIC DNA]</scope>
    <source>
        <strain evidence="13 14">DSM 27194</strain>
    </source>
</reference>
<dbReference type="InterPro" id="IPR011765">
    <property type="entry name" value="Pept_M16_N"/>
</dbReference>
<name>A0A427XH46_9TREE</name>
<evidence type="ECO:0000259" key="12">
    <source>
        <dbReference type="Pfam" id="PF22456"/>
    </source>
</evidence>
<dbReference type="InterPro" id="IPR054734">
    <property type="entry name" value="PqqF-like_C_4"/>
</dbReference>
<organism evidence="13 14">
    <name type="scientific">Apiotrichum porosum</name>
    <dbReference type="NCBI Taxonomy" id="105984"/>
    <lineage>
        <taxon>Eukaryota</taxon>
        <taxon>Fungi</taxon>
        <taxon>Dikarya</taxon>
        <taxon>Basidiomycota</taxon>
        <taxon>Agaricomycotina</taxon>
        <taxon>Tremellomycetes</taxon>
        <taxon>Trichosporonales</taxon>
        <taxon>Trichosporonaceae</taxon>
        <taxon>Apiotrichum</taxon>
    </lineage>
</organism>
<evidence type="ECO:0000256" key="4">
    <source>
        <dbReference type="ARBA" id="ARBA00022801"/>
    </source>
</evidence>
<evidence type="ECO:0000256" key="3">
    <source>
        <dbReference type="ARBA" id="ARBA00022723"/>
    </source>
</evidence>